<comment type="caution">
    <text evidence="2">The sequence shown here is derived from an EMBL/GenBank/DDBJ whole genome shotgun (WGS) entry which is preliminary data.</text>
</comment>
<feature type="region of interest" description="Disordered" evidence="1">
    <location>
        <begin position="1"/>
        <end position="42"/>
    </location>
</feature>
<feature type="compositionally biased region" description="Basic and acidic residues" evidence="1">
    <location>
        <begin position="12"/>
        <end position="38"/>
    </location>
</feature>
<dbReference type="AlphaFoldDB" id="A0A133X9M3"/>
<evidence type="ECO:0000313" key="2">
    <source>
        <dbReference type="EMBL" id="PPK29775.1"/>
    </source>
</evidence>
<protein>
    <submittedName>
        <fullName evidence="2">Uncharacterized protein</fullName>
    </submittedName>
</protein>
<gene>
    <name evidence="2" type="ORF">C3928_11940</name>
</gene>
<dbReference type="Proteomes" id="UP000239239">
    <property type="component" value="Unassembled WGS sequence"/>
</dbReference>
<organism evidence="2 3">
    <name type="scientific">Legionella pneumophila</name>
    <dbReference type="NCBI Taxonomy" id="446"/>
    <lineage>
        <taxon>Bacteria</taxon>
        <taxon>Pseudomonadati</taxon>
        <taxon>Pseudomonadota</taxon>
        <taxon>Gammaproteobacteria</taxon>
        <taxon>Legionellales</taxon>
        <taxon>Legionellaceae</taxon>
        <taxon>Legionella</taxon>
    </lineage>
</organism>
<name>A0A133X9M3_LEGPN</name>
<evidence type="ECO:0000256" key="1">
    <source>
        <dbReference type="SAM" id="MobiDB-lite"/>
    </source>
</evidence>
<dbReference type="RefSeq" id="WP_011216236.1">
    <property type="nucleotide sequence ID" value="NZ_BAZA01000037.1"/>
</dbReference>
<dbReference type="EMBL" id="PQWY01000016">
    <property type="protein sequence ID" value="PPK29775.1"/>
    <property type="molecule type" value="Genomic_DNA"/>
</dbReference>
<proteinExistence type="predicted"/>
<reference evidence="2 3" key="1">
    <citation type="submission" date="2018-02" db="EMBL/GenBank/DDBJ databases">
        <title>Draft genome sequences of four Legionella pneumophila clinical strains isolated in Ontario.</title>
        <authorList>
            <person name="Fortuna A."/>
            <person name="Ramnarine R."/>
            <person name="Li A."/>
            <person name="Frantz C."/>
            <person name="Mallo G."/>
        </authorList>
    </citation>
    <scope>NUCLEOTIDE SEQUENCE [LARGE SCALE GENOMIC DNA]</scope>
    <source>
        <strain evidence="2 3">LG61</strain>
    </source>
</reference>
<accession>A0A133X9M3</accession>
<evidence type="ECO:0000313" key="3">
    <source>
        <dbReference type="Proteomes" id="UP000239239"/>
    </source>
</evidence>
<sequence>MKKKHEPGFFGRETKNIKDIESNRYDPDCPIRRADKSRGFSQKASGQFQLRIKEEVKEALDDIRNESAYKFN</sequence>